<feature type="region of interest" description="Disordered" evidence="1">
    <location>
        <begin position="49"/>
        <end position="70"/>
    </location>
</feature>
<feature type="compositionally biased region" description="Low complexity" evidence="1">
    <location>
        <begin position="54"/>
        <end position="63"/>
    </location>
</feature>
<proteinExistence type="predicted"/>
<dbReference type="AlphaFoldDB" id="A0A8X6FH13"/>
<evidence type="ECO:0000313" key="3">
    <source>
        <dbReference type="Proteomes" id="UP000887116"/>
    </source>
</evidence>
<accession>A0A8X6FH13</accession>
<comment type="caution">
    <text evidence="2">The sequence shown here is derived from an EMBL/GenBank/DDBJ whole genome shotgun (WGS) entry which is preliminary data.</text>
</comment>
<gene>
    <name evidence="2" type="ORF">TNCT_216131</name>
</gene>
<evidence type="ECO:0000313" key="2">
    <source>
        <dbReference type="EMBL" id="GFQ80380.1"/>
    </source>
</evidence>
<dbReference type="Proteomes" id="UP000887116">
    <property type="component" value="Unassembled WGS sequence"/>
</dbReference>
<dbReference type="EMBL" id="BMAO01012292">
    <property type="protein sequence ID" value="GFQ80380.1"/>
    <property type="molecule type" value="Genomic_DNA"/>
</dbReference>
<sequence>MSNLPRATRDSYGHNFMRTSVLSQVYLSMADLPPQLPICRRKLRGPFSKKIFEPRQPQAVSSQAPPPDLS</sequence>
<keyword evidence="3" id="KW-1185">Reference proteome</keyword>
<protein>
    <submittedName>
        <fullName evidence="2">Uncharacterized protein</fullName>
    </submittedName>
</protein>
<name>A0A8X6FH13_TRICU</name>
<evidence type="ECO:0000256" key="1">
    <source>
        <dbReference type="SAM" id="MobiDB-lite"/>
    </source>
</evidence>
<reference evidence="2" key="1">
    <citation type="submission" date="2020-07" db="EMBL/GenBank/DDBJ databases">
        <title>Multicomponent nature underlies the extraordinary mechanical properties of spider dragline silk.</title>
        <authorList>
            <person name="Kono N."/>
            <person name="Nakamura H."/>
            <person name="Mori M."/>
            <person name="Yoshida Y."/>
            <person name="Ohtoshi R."/>
            <person name="Malay A.D."/>
            <person name="Moran D.A.P."/>
            <person name="Tomita M."/>
            <person name="Numata K."/>
            <person name="Arakawa K."/>
        </authorList>
    </citation>
    <scope>NUCLEOTIDE SEQUENCE</scope>
</reference>
<organism evidence="2 3">
    <name type="scientific">Trichonephila clavata</name>
    <name type="common">Joro spider</name>
    <name type="synonym">Nephila clavata</name>
    <dbReference type="NCBI Taxonomy" id="2740835"/>
    <lineage>
        <taxon>Eukaryota</taxon>
        <taxon>Metazoa</taxon>
        <taxon>Ecdysozoa</taxon>
        <taxon>Arthropoda</taxon>
        <taxon>Chelicerata</taxon>
        <taxon>Arachnida</taxon>
        <taxon>Araneae</taxon>
        <taxon>Araneomorphae</taxon>
        <taxon>Entelegynae</taxon>
        <taxon>Araneoidea</taxon>
        <taxon>Nephilidae</taxon>
        <taxon>Trichonephila</taxon>
    </lineage>
</organism>